<dbReference type="RefSeq" id="WP_205310687.1">
    <property type="nucleotide sequence ID" value="NZ_JAERPS020000001.1"/>
</dbReference>
<proteinExistence type="predicted"/>
<gene>
    <name evidence="2" type="ORF">I4W93_003890</name>
</gene>
<organism evidence="2 3">
    <name type="scientific">Rheinheimera maricola</name>
    <dbReference type="NCBI Taxonomy" id="2793282"/>
    <lineage>
        <taxon>Bacteria</taxon>
        <taxon>Pseudomonadati</taxon>
        <taxon>Pseudomonadota</taxon>
        <taxon>Gammaproteobacteria</taxon>
        <taxon>Chromatiales</taxon>
        <taxon>Chromatiaceae</taxon>
        <taxon>Rheinheimera</taxon>
    </lineage>
</organism>
<reference evidence="2 3" key="1">
    <citation type="submission" date="2021-08" db="EMBL/GenBank/DDBJ databases">
        <title>Rheinheimera aquimaris sp. nov., isolated from seawater of the East Sea in Korea.</title>
        <authorList>
            <person name="Kim K.H."/>
            <person name="Wenting R."/>
            <person name="Kim K.R."/>
            <person name="Jeon C.O."/>
        </authorList>
    </citation>
    <scope>NUCLEOTIDE SEQUENCE [LARGE SCALE GENOMIC DNA]</scope>
    <source>
        <strain evidence="2 3">MA-13</strain>
    </source>
</reference>
<keyword evidence="3" id="KW-1185">Reference proteome</keyword>
<sequence length="96" mass="10356">MNNVISMLEKIGSDASLSKSSAPQLGNTAVEQLLDLNLINSLQRSDIDAAERFLGTRSLLVCGIHPAEEPGNVPPVEQPDEDDGEQKESNRLLRSA</sequence>
<accession>A0ABS7X5A8</accession>
<evidence type="ECO:0000256" key="1">
    <source>
        <dbReference type="SAM" id="MobiDB-lite"/>
    </source>
</evidence>
<evidence type="ECO:0000313" key="2">
    <source>
        <dbReference type="EMBL" id="MBZ9610728.1"/>
    </source>
</evidence>
<feature type="region of interest" description="Disordered" evidence="1">
    <location>
        <begin position="65"/>
        <end position="96"/>
    </location>
</feature>
<comment type="caution">
    <text evidence="2">The sequence shown here is derived from an EMBL/GenBank/DDBJ whole genome shotgun (WGS) entry which is preliminary data.</text>
</comment>
<dbReference type="Proteomes" id="UP000663814">
    <property type="component" value="Unassembled WGS sequence"/>
</dbReference>
<protein>
    <submittedName>
        <fullName evidence="2">Uncharacterized protein</fullName>
    </submittedName>
</protein>
<evidence type="ECO:0000313" key="3">
    <source>
        <dbReference type="Proteomes" id="UP000663814"/>
    </source>
</evidence>
<feature type="compositionally biased region" description="Basic and acidic residues" evidence="1">
    <location>
        <begin position="86"/>
        <end position="96"/>
    </location>
</feature>
<name>A0ABS7X5A8_9GAMM</name>
<dbReference type="EMBL" id="JAERPS020000001">
    <property type="protein sequence ID" value="MBZ9610728.1"/>
    <property type="molecule type" value="Genomic_DNA"/>
</dbReference>